<dbReference type="RefSeq" id="WP_091836573.1">
    <property type="nucleotide sequence ID" value="NZ_FPAA01000005.1"/>
</dbReference>
<dbReference type="Proteomes" id="UP000198660">
    <property type="component" value="Unassembled WGS sequence"/>
</dbReference>
<evidence type="ECO:0000313" key="5">
    <source>
        <dbReference type="Proteomes" id="UP000198660"/>
    </source>
</evidence>
<keyword evidence="2" id="KW-0521">NADP</keyword>
<feature type="domain" description="RmlD-like substrate binding" evidence="3">
    <location>
        <begin position="1"/>
        <end position="237"/>
    </location>
</feature>
<dbReference type="PANTHER" id="PTHR10491">
    <property type="entry name" value="DTDP-4-DEHYDRORHAMNOSE REDUCTASE"/>
    <property type="match status" value="1"/>
</dbReference>
<evidence type="ECO:0000256" key="2">
    <source>
        <dbReference type="RuleBase" id="RU364082"/>
    </source>
</evidence>
<dbReference type="InterPro" id="IPR029903">
    <property type="entry name" value="RmlD-like-bd"/>
</dbReference>
<dbReference type="InterPro" id="IPR005913">
    <property type="entry name" value="dTDP_dehydrorham_reduct"/>
</dbReference>
<dbReference type="EC" id="1.1.1.133" evidence="2"/>
<dbReference type="OrthoDB" id="9803892at2"/>
<accession>A0A1I6RNR9</accession>
<comment type="pathway">
    <text evidence="2">Carbohydrate biosynthesis; dTDP-L-rhamnose biosynthesis.</text>
</comment>
<dbReference type="GO" id="GO:0008831">
    <property type="term" value="F:dTDP-4-dehydrorhamnose reductase activity"/>
    <property type="evidence" value="ECO:0007669"/>
    <property type="project" value="UniProtKB-EC"/>
</dbReference>
<dbReference type="PANTHER" id="PTHR10491:SF4">
    <property type="entry name" value="METHIONINE ADENOSYLTRANSFERASE 2 SUBUNIT BETA"/>
    <property type="match status" value="1"/>
</dbReference>
<comment type="similarity">
    <text evidence="1 2">Belongs to the dTDP-4-dehydrorhamnose reductase family.</text>
</comment>
<evidence type="ECO:0000259" key="3">
    <source>
        <dbReference type="Pfam" id="PF04321"/>
    </source>
</evidence>
<dbReference type="GO" id="GO:0005829">
    <property type="term" value="C:cytosol"/>
    <property type="evidence" value="ECO:0007669"/>
    <property type="project" value="TreeGrafter"/>
</dbReference>
<dbReference type="SUPFAM" id="SSF51735">
    <property type="entry name" value="NAD(P)-binding Rossmann-fold domains"/>
    <property type="match status" value="1"/>
</dbReference>
<dbReference type="Pfam" id="PF04321">
    <property type="entry name" value="RmlD_sub_bind"/>
    <property type="match status" value="1"/>
</dbReference>
<evidence type="ECO:0000313" key="4">
    <source>
        <dbReference type="EMBL" id="SFS66349.1"/>
    </source>
</evidence>
<organism evidence="4 5">
    <name type="scientific">Marininema halotolerans</name>
    <dbReference type="NCBI Taxonomy" id="1155944"/>
    <lineage>
        <taxon>Bacteria</taxon>
        <taxon>Bacillati</taxon>
        <taxon>Bacillota</taxon>
        <taxon>Bacilli</taxon>
        <taxon>Bacillales</taxon>
        <taxon>Thermoactinomycetaceae</taxon>
        <taxon>Marininema</taxon>
    </lineage>
</organism>
<dbReference type="EMBL" id="FPAA01000005">
    <property type="protein sequence ID" value="SFS66349.1"/>
    <property type="molecule type" value="Genomic_DNA"/>
</dbReference>
<comment type="function">
    <text evidence="2">Catalyzes the reduction of dTDP-6-deoxy-L-lyxo-4-hexulose to yield dTDP-L-rhamnose.</text>
</comment>
<dbReference type="GO" id="GO:0019305">
    <property type="term" value="P:dTDP-rhamnose biosynthetic process"/>
    <property type="evidence" value="ECO:0007669"/>
    <property type="project" value="UniProtKB-UniPathway"/>
</dbReference>
<evidence type="ECO:0000256" key="1">
    <source>
        <dbReference type="ARBA" id="ARBA00010944"/>
    </source>
</evidence>
<dbReference type="CDD" id="cd05254">
    <property type="entry name" value="dTDP_HR_like_SDR_e"/>
    <property type="match status" value="1"/>
</dbReference>
<dbReference type="Gene3D" id="3.40.50.720">
    <property type="entry name" value="NAD(P)-binding Rossmann-like Domain"/>
    <property type="match status" value="1"/>
</dbReference>
<keyword evidence="2" id="KW-0560">Oxidoreductase</keyword>
<keyword evidence="5" id="KW-1185">Reference proteome</keyword>
<proteinExistence type="inferred from homology"/>
<sequence length="304" mass="34519">MKILVIGANGMAGHMIQDYLIQHTSYEIWATSRSEKSTHRRLFLDALDTNRLSGLLLTLKPDLVINAIGLLNQDAENHPQWADQINGELPQLLSNYGIALGFKLIHISTDCVFSGASGDYRESDTRDASGVYPESKKRGENIDPRHLLIRTSIIGPELRKGIGLFHWYMNQRKPVQGFRNVWWNGVTTLELAKCIHWAIEHPLSGLVHLCVRKKISKHDLLLTIQDIFPGNRAPIQPNNAPCSNKSLVNTRCDFPYVPPDYQTMLVNLREWMELAPPSRYAQYDWVRTSPSHPSIPTPKKKLDP</sequence>
<dbReference type="InterPro" id="IPR036291">
    <property type="entry name" value="NAD(P)-bd_dom_sf"/>
</dbReference>
<name>A0A1I6RNR9_9BACL</name>
<reference evidence="5" key="1">
    <citation type="submission" date="2016-10" db="EMBL/GenBank/DDBJ databases">
        <authorList>
            <person name="Varghese N."/>
            <person name="Submissions S."/>
        </authorList>
    </citation>
    <scope>NUCLEOTIDE SEQUENCE [LARGE SCALE GENOMIC DNA]</scope>
    <source>
        <strain evidence="5">DSM 45789</strain>
    </source>
</reference>
<protein>
    <recommendedName>
        <fullName evidence="2">dTDP-4-dehydrorhamnose reductase</fullName>
        <ecNumber evidence="2">1.1.1.133</ecNumber>
    </recommendedName>
</protein>
<dbReference type="UniPathway" id="UPA00124"/>
<dbReference type="AlphaFoldDB" id="A0A1I6RNR9"/>
<gene>
    <name evidence="4" type="ORF">SAMN05444972_105244</name>
</gene>